<dbReference type="InterPro" id="IPR041614">
    <property type="entry name" value="DprA_WH"/>
</dbReference>
<dbReference type="PANTHER" id="PTHR43022:SF1">
    <property type="entry name" value="PROTEIN SMF"/>
    <property type="match status" value="1"/>
</dbReference>
<sequence>MTDLEAWIKLSLAKGVGEETLKVLVQKFGSPRGVIQASGRRLRDVASNEIAENIRKCIDLDVGKHISLMNSLGVKLISFMGDEYPERLKRLPYAPPLLYVRGDLRDDEPSIAVIGSRRASHYGKVIAERFARELARVGLTIISGLARGIDTCAHRGALEENGRTIAVLGCGIDRVYPSENVYLMEKVIMNGACISEFPIGTYPFAGNFPQRNRIISGLSDAILVIEATERSGTFTTVKWALEQGKEVFAVPGNITQETSKGTNKLIMDGARPITCTQDIIDALKLDRIIEMRELPSLTEDEKEVYESVGNTPTHIDQLSISLSIPVSRLSGILLSLELKSAVRQLPGRYFMREQ</sequence>
<evidence type="ECO:0000256" key="1">
    <source>
        <dbReference type="ARBA" id="ARBA00006525"/>
    </source>
</evidence>
<name>A0A235BPY7_UNCW3</name>
<dbReference type="InterPro" id="IPR003488">
    <property type="entry name" value="DprA"/>
</dbReference>
<dbReference type="Gene3D" id="1.10.10.10">
    <property type="entry name" value="Winged helix-like DNA-binding domain superfamily/Winged helix DNA-binding domain"/>
    <property type="match status" value="1"/>
</dbReference>
<comment type="similarity">
    <text evidence="1">Belongs to the DprA/Smf family.</text>
</comment>
<evidence type="ECO:0000313" key="5">
    <source>
        <dbReference type="Proteomes" id="UP000215215"/>
    </source>
</evidence>
<dbReference type="InterPro" id="IPR010994">
    <property type="entry name" value="RuvA_2-like"/>
</dbReference>
<dbReference type="EMBL" id="NOZQ01000230">
    <property type="protein sequence ID" value="OYD13635.1"/>
    <property type="molecule type" value="Genomic_DNA"/>
</dbReference>
<evidence type="ECO:0000259" key="3">
    <source>
        <dbReference type="Pfam" id="PF17782"/>
    </source>
</evidence>
<dbReference type="SUPFAM" id="SSF102405">
    <property type="entry name" value="MCP/YpsA-like"/>
    <property type="match status" value="1"/>
</dbReference>
<dbReference type="NCBIfam" id="TIGR00732">
    <property type="entry name" value="dprA"/>
    <property type="match status" value="1"/>
</dbReference>
<evidence type="ECO:0000259" key="2">
    <source>
        <dbReference type="Pfam" id="PF02481"/>
    </source>
</evidence>
<dbReference type="InterPro" id="IPR057666">
    <property type="entry name" value="DrpA_SLOG"/>
</dbReference>
<dbReference type="Gene3D" id="3.40.50.450">
    <property type="match status" value="1"/>
</dbReference>
<evidence type="ECO:0000313" key="4">
    <source>
        <dbReference type="EMBL" id="OYD13635.1"/>
    </source>
</evidence>
<accession>A0A235BPY7</accession>
<dbReference type="Proteomes" id="UP000215215">
    <property type="component" value="Unassembled WGS sequence"/>
</dbReference>
<protein>
    <submittedName>
        <fullName evidence="4">DNA-protecting protein DprA</fullName>
    </submittedName>
</protein>
<dbReference type="AlphaFoldDB" id="A0A235BPY7"/>
<dbReference type="Pfam" id="PF02481">
    <property type="entry name" value="DNA_processg_A"/>
    <property type="match status" value="1"/>
</dbReference>
<dbReference type="PANTHER" id="PTHR43022">
    <property type="entry name" value="PROTEIN SMF"/>
    <property type="match status" value="1"/>
</dbReference>
<feature type="domain" description="Smf/DprA SLOG" evidence="2">
    <location>
        <begin position="76"/>
        <end position="283"/>
    </location>
</feature>
<dbReference type="SUPFAM" id="SSF47781">
    <property type="entry name" value="RuvA domain 2-like"/>
    <property type="match status" value="1"/>
</dbReference>
<organism evidence="4 5">
    <name type="scientific">candidate division WOR-3 bacterium JGI_Cruoil_03_44_89</name>
    <dbReference type="NCBI Taxonomy" id="1973748"/>
    <lineage>
        <taxon>Bacteria</taxon>
        <taxon>Bacteria division WOR-3</taxon>
    </lineage>
</organism>
<proteinExistence type="inferred from homology"/>
<feature type="domain" description="DprA winged helix" evidence="3">
    <location>
        <begin position="293"/>
        <end position="347"/>
    </location>
</feature>
<dbReference type="InterPro" id="IPR036388">
    <property type="entry name" value="WH-like_DNA-bd_sf"/>
</dbReference>
<dbReference type="GO" id="GO:0009294">
    <property type="term" value="P:DNA-mediated transformation"/>
    <property type="evidence" value="ECO:0007669"/>
    <property type="project" value="InterPro"/>
</dbReference>
<comment type="caution">
    <text evidence="4">The sequence shown here is derived from an EMBL/GenBank/DDBJ whole genome shotgun (WGS) entry which is preliminary data.</text>
</comment>
<gene>
    <name evidence="4" type="primary">dprA</name>
    <name evidence="4" type="ORF">CH333_10720</name>
</gene>
<reference evidence="4 5" key="1">
    <citation type="submission" date="2017-07" db="EMBL/GenBank/DDBJ databases">
        <title>Recovery of genomes from metagenomes via a dereplication, aggregation, and scoring strategy.</title>
        <authorList>
            <person name="Sieber C.M."/>
            <person name="Probst A.J."/>
            <person name="Sharrar A."/>
            <person name="Thomas B.C."/>
            <person name="Hess M."/>
            <person name="Tringe S.G."/>
            <person name="Banfield J.F."/>
        </authorList>
    </citation>
    <scope>NUCLEOTIDE SEQUENCE [LARGE SCALE GENOMIC DNA]</scope>
    <source>
        <strain evidence="4">JGI_Cruoil_03_44_89</strain>
    </source>
</reference>
<dbReference type="Pfam" id="PF17782">
    <property type="entry name" value="WHD_DprA"/>
    <property type="match status" value="1"/>
</dbReference>